<dbReference type="Proteomes" id="UP000193900">
    <property type="component" value="Unassembled WGS sequence"/>
</dbReference>
<dbReference type="AlphaFoldDB" id="A0A1Y5TUD2"/>
<dbReference type="NCBIfam" id="TIGR01683">
    <property type="entry name" value="thiS"/>
    <property type="match status" value="1"/>
</dbReference>
<dbReference type="Pfam" id="PF02597">
    <property type="entry name" value="ThiS"/>
    <property type="match status" value="1"/>
</dbReference>
<dbReference type="PANTHER" id="PTHR34472:SF1">
    <property type="entry name" value="SULFUR CARRIER PROTEIN THIS"/>
    <property type="match status" value="1"/>
</dbReference>
<dbReference type="PANTHER" id="PTHR34472">
    <property type="entry name" value="SULFUR CARRIER PROTEIN THIS"/>
    <property type="match status" value="1"/>
</dbReference>
<dbReference type="InterPro" id="IPR003749">
    <property type="entry name" value="ThiS/MoaD-like"/>
</dbReference>
<dbReference type="CDD" id="cd00565">
    <property type="entry name" value="Ubl_ThiS"/>
    <property type="match status" value="1"/>
</dbReference>
<keyword evidence="2" id="KW-1185">Reference proteome</keyword>
<protein>
    <submittedName>
        <fullName evidence="1">Sulfur carrier protein ThiS</fullName>
    </submittedName>
</protein>
<organism evidence="1 2">
    <name type="scientific">Roseisalinus antarcticus</name>
    <dbReference type="NCBI Taxonomy" id="254357"/>
    <lineage>
        <taxon>Bacteria</taxon>
        <taxon>Pseudomonadati</taxon>
        <taxon>Pseudomonadota</taxon>
        <taxon>Alphaproteobacteria</taxon>
        <taxon>Rhodobacterales</taxon>
        <taxon>Roseobacteraceae</taxon>
        <taxon>Roseisalinus</taxon>
    </lineage>
</organism>
<dbReference type="InterPro" id="IPR012675">
    <property type="entry name" value="Beta-grasp_dom_sf"/>
</dbReference>
<dbReference type="EMBL" id="FWFZ01000027">
    <property type="protein sequence ID" value="SLN72955.1"/>
    <property type="molecule type" value="Genomic_DNA"/>
</dbReference>
<gene>
    <name evidence="1" type="ORF">ROA7023_03650</name>
</gene>
<sequence length="65" mass="6556">MKIEVNGEQRDVAATNVGEALAELGLGEARVATALNGTFVSAAARDGTALSPADRLEVLTAMQGG</sequence>
<evidence type="ECO:0000313" key="2">
    <source>
        <dbReference type="Proteomes" id="UP000193900"/>
    </source>
</evidence>
<evidence type="ECO:0000313" key="1">
    <source>
        <dbReference type="EMBL" id="SLN72955.1"/>
    </source>
</evidence>
<dbReference type="InterPro" id="IPR016155">
    <property type="entry name" value="Mopterin_synth/thiamin_S_b"/>
</dbReference>
<dbReference type="Gene3D" id="3.10.20.30">
    <property type="match status" value="1"/>
</dbReference>
<proteinExistence type="predicted"/>
<dbReference type="OrthoDB" id="197113at2"/>
<dbReference type="InterPro" id="IPR010035">
    <property type="entry name" value="Thi_S"/>
</dbReference>
<reference evidence="1 2" key="1">
    <citation type="submission" date="2017-03" db="EMBL/GenBank/DDBJ databases">
        <authorList>
            <person name="Afonso C.L."/>
            <person name="Miller P.J."/>
            <person name="Scott M.A."/>
            <person name="Spackman E."/>
            <person name="Goraichik I."/>
            <person name="Dimitrov K.M."/>
            <person name="Suarez D.L."/>
            <person name="Swayne D.E."/>
        </authorList>
    </citation>
    <scope>NUCLEOTIDE SEQUENCE [LARGE SCALE GENOMIC DNA]</scope>
    <source>
        <strain evidence="1 2">CECT 7023</strain>
    </source>
</reference>
<dbReference type="RefSeq" id="WP_085880420.1">
    <property type="nucleotide sequence ID" value="NZ_FWFZ01000027.1"/>
</dbReference>
<accession>A0A1Y5TUD2</accession>
<name>A0A1Y5TUD2_9RHOB</name>
<dbReference type="SUPFAM" id="SSF54285">
    <property type="entry name" value="MoaD/ThiS"/>
    <property type="match status" value="1"/>
</dbReference>